<evidence type="ECO:0000313" key="1">
    <source>
        <dbReference type="EMBL" id="KAG2263683.1"/>
    </source>
</evidence>
<dbReference type="AlphaFoldDB" id="A0A8X7Q643"/>
<evidence type="ECO:0000313" key="2">
    <source>
        <dbReference type="Proteomes" id="UP000886595"/>
    </source>
</evidence>
<name>A0A8X7Q643_BRACI</name>
<protein>
    <submittedName>
        <fullName evidence="1">Uncharacterized protein</fullName>
    </submittedName>
</protein>
<dbReference type="OrthoDB" id="672127at2759"/>
<dbReference type="Proteomes" id="UP000886595">
    <property type="component" value="Unassembled WGS sequence"/>
</dbReference>
<comment type="caution">
    <text evidence="1">The sequence shown here is derived from an EMBL/GenBank/DDBJ whole genome shotgun (WGS) entry which is preliminary data.</text>
</comment>
<keyword evidence="2" id="KW-1185">Reference proteome</keyword>
<organism evidence="1 2">
    <name type="scientific">Brassica carinata</name>
    <name type="common">Ethiopian mustard</name>
    <name type="synonym">Abyssinian cabbage</name>
    <dbReference type="NCBI Taxonomy" id="52824"/>
    <lineage>
        <taxon>Eukaryota</taxon>
        <taxon>Viridiplantae</taxon>
        <taxon>Streptophyta</taxon>
        <taxon>Embryophyta</taxon>
        <taxon>Tracheophyta</taxon>
        <taxon>Spermatophyta</taxon>
        <taxon>Magnoliopsida</taxon>
        <taxon>eudicotyledons</taxon>
        <taxon>Gunneridae</taxon>
        <taxon>Pentapetalae</taxon>
        <taxon>rosids</taxon>
        <taxon>malvids</taxon>
        <taxon>Brassicales</taxon>
        <taxon>Brassicaceae</taxon>
        <taxon>Brassiceae</taxon>
        <taxon>Brassica</taxon>
    </lineage>
</organism>
<sequence length="788" mass="91120">MVLVNLHTDGQPIIINRRMVTWYLLRMRDQTRNRQSQPVQDLNLLGLPLPGINGLGQENGLQNHEQQREEWVISVKGKMEQALRDGSTTSWDKLCIYRVPLHLQENDKKSYFPQTVSLGPYHHGNKHLLPMEFHKWRAVNMIMSRTGQGIEIYIDAMKELEERARACYQGPIALSVNEFTEMLVLDGCFVLELFRGTVEGFQPIGYARNDPVFAMRGLMHSIQRDMVMLENQLPLFVLDRLLELQLGTLNQTGLVAQVAVKFFDPLMPTGEASTRLNPSNVKPWLERSLDLLGDNGELHCLDVFRRSLLKFSYTPNPRSEEDPLPWNLVDKRQQQLVHCVTELREAGVKFKTRKTDRFWDIRFEHGCLEIPKLLIHDATFMDLFNRLCQEVFFDPKDSYLSKLSDEVNYYYSRRWNALKATLKHRLGHDHGLQNQEQQREEWVISVKGKMEQALRDGSTTSWDKLCPYHHGSKHLLPMEFHKWRAVNMIMARTGQGIEIYIDAMKELQERARACYQGPIALSVNEFTEMLVLDGCFVLELFRGTVEGFQPIGYARNDPVFAMRGLMHSIQRDMVMLENQLPLFVLDRLLELQLDTPNQPGLVAQVAVKFFDPLMPTGEASTRLNPSNLKPWLENSLKSLGDNGELHCLDVFRRSLLKFSDPRNRRSEEDPLPLNLVDKRQQQLVHCVTELREAGVKFKTRKTDRFWDIQFEHGCLQIPKLLIHDGDSISFGGSLTKRLRLSPLLSSTMENGVSVPRRGSPRRRRFYISVSLRESKGKVVLVVFNHARL</sequence>
<dbReference type="Pfam" id="PF03140">
    <property type="entry name" value="DUF247"/>
    <property type="match status" value="2"/>
</dbReference>
<dbReference type="PANTHER" id="PTHR31170:SF25">
    <property type="entry name" value="BNAA09G04570D PROTEIN"/>
    <property type="match status" value="1"/>
</dbReference>
<gene>
    <name evidence="1" type="ORF">Bca52824_070762</name>
</gene>
<dbReference type="InterPro" id="IPR004158">
    <property type="entry name" value="DUF247_pln"/>
</dbReference>
<proteinExistence type="predicted"/>
<accession>A0A8X7Q643</accession>
<reference evidence="1 2" key="1">
    <citation type="submission" date="2020-02" db="EMBL/GenBank/DDBJ databases">
        <authorList>
            <person name="Ma Q."/>
            <person name="Huang Y."/>
            <person name="Song X."/>
            <person name="Pei D."/>
        </authorList>
    </citation>
    <scope>NUCLEOTIDE SEQUENCE [LARGE SCALE GENOMIC DNA]</scope>
    <source>
        <strain evidence="1">Sxm20200214</strain>
        <tissue evidence="1">Leaf</tissue>
    </source>
</reference>
<dbReference type="EMBL" id="JAAMPC010000014">
    <property type="protein sequence ID" value="KAG2263683.1"/>
    <property type="molecule type" value="Genomic_DNA"/>
</dbReference>
<dbReference type="PANTHER" id="PTHR31170">
    <property type="entry name" value="BNAC04G53230D PROTEIN"/>
    <property type="match status" value="1"/>
</dbReference>